<dbReference type="Proteomes" id="UP001194580">
    <property type="component" value="Unassembled WGS sequence"/>
</dbReference>
<keyword evidence="13" id="KW-0687">Ribonucleoprotein</keyword>
<feature type="transmembrane region" description="Helical" evidence="15">
    <location>
        <begin position="192"/>
        <end position="210"/>
    </location>
</feature>
<evidence type="ECO:0000256" key="2">
    <source>
        <dbReference type="ARBA" id="ARBA00008596"/>
    </source>
</evidence>
<keyword evidence="5 15" id="KW-0812">Transmembrane</keyword>
<dbReference type="GO" id="GO:0005840">
    <property type="term" value="C:ribosome"/>
    <property type="evidence" value="ECO:0007669"/>
    <property type="project" value="UniProtKB-KW"/>
</dbReference>
<feature type="transmembrane region" description="Helical" evidence="15">
    <location>
        <begin position="312"/>
        <end position="333"/>
    </location>
</feature>
<dbReference type="GO" id="GO:1990904">
    <property type="term" value="C:ribonucleoprotein complex"/>
    <property type="evidence" value="ECO:0007669"/>
    <property type="project" value="UniProtKB-KW"/>
</dbReference>
<evidence type="ECO:0000256" key="1">
    <source>
        <dbReference type="ARBA" id="ARBA00004477"/>
    </source>
</evidence>
<gene>
    <name evidence="16" type="primary">ERD2_2</name>
    <name evidence="16" type="ORF">BGZ95_007534</name>
</gene>
<dbReference type="GO" id="GO:0006412">
    <property type="term" value="P:translation"/>
    <property type="evidence" value="ECO:0007669"/>
    <property type="project" value="InterPro"/>
</dbReference>
<keyword evidence="10 15" id="KW-1133">Transmembrane helix</keyword>
<dbReference type="AlphaFoldDB" id="A0AAD4DF00"/>
<evidence type="ECO:0000256" key="13">
    <source>
        <dbReference type="ARBA" id="ARBA00023274"/>
    </source>
</evidence>
<keyword evidence="9" id="KW-0689">Ribosomal protein</keyword>
<keyword evidence="8" id="KW-0653">Protein transport</keyword>
<dbReference type="PANTHER" id="PTHR10585">
    <property type="entry name" value="ER LUMEN PROTEIN RETAINING RECEPTOR"/>
    <property type="match status" value="1"/>
</dbReference>
<keyword evidence="4" id="KW-0813">Transport</keyword>
<evidence type="ECO:0000256" key="15">
    <source>
        <dbReference type="SAM" id="Phobius"/>
    </source>
</evidence>
<feature type="transmembrane region" description="Helical" evidence="15">
    <location>
        <begin position="285"/>
        <end position="306"/>
    </location>
</feature>
<dbReference type="InterPro" id="IPR000133">
    <property type="entry name" value="ER_ret_rcpt"/>
</dbReference>
<dbReference type="InterPro" id="IPR000892">
    <property type="entry name" value="Ribosomal_eS26"/>
</dbReference>
<evidence type="ECO:0000256" key="3">
    <source>
        <dbReference type="ARBA" id="ARBA00010120"/>
    </source>
</evidence>
<evidence type="ECO:0000256" key="6">
    <source>
        <dbReference type="ARBA" id="ARBA00022824"/>
    </source>
</evidence>
<evidence type="ECO:0000313" key="16">
    <source>
        <dbReference type="EMBL" id="KAG0276451.1"/>
    </source>
</evidence>
<evidence type="ECO:0000313" key="17">
    <source>
        <dbReference type="Proteomes" id="UP001194580"/>
    </source>
</evidence>
<dbReference type="GO" id="GO:0006621">
    <property type="term" value="P:protein retention in ER lumen"/>
    <property type="evidence" value="ECO:0007669"/>
    <property type="project" value="InterPro"/>
</dbReference>
<dbReference type="PRINTS" id="PR00660">
    <property type="entry name" value="ERLUMENR"/>
</dbReference>
<dbReference type="GO" id="GO:0046923">
    <property type="term" value="F:ER retention sequence binding"/>
    <property type="evidence" value="ECO:0007669"/>
    <property type="project" value="InterPro"/>
</dbReference>
<keyword evidence="12" id="KW-0675">Receptor</keyword>
<dbReference type="EMBL" id="JAAAIL010000370">
    <property type="protein sequence ID" value="KAG0276451.1"/>
    <property type="molecule type" value="Genomic_DNA"/>
</dbReference>
<feature type="transmembrane region" description="Helical" evidence="15">
    <location>
        <begin position="231"/>
        <end position="247"/>
    </location>
</feature>
<evidence type="ECO:0000256" key="7">
    <source>
        <dbReference type="ARBA" id="ARBA00022892"/>
    </source>
</evidence>
<evidence type="ECO:0000256" key="14">
    <source>
        <dbReference type="SAM" id="MobiDB-lite"/>
    </source>
</evidence>
<reference evidence="16" key="1">
    <citation type="journal article" date="2020" name="Fungal Divers.">
        <title>Resolving the Mortierellaceae phylogeny through synthesis of multi-gene phylogenetics and phylogenomics.</title>
        <authorList>
            <person name="Vandepol N."/>
            <person name="Liber J."/>
            <person name="Desiro A."/>
            <person name="Na H."/>
            <person name="Kennedy M."/>
            <person name="Barry K."/>
            <person name="Grigoriev I.V."/>
            <person name="Miller A.N."/>
            <person name="O'Donnell K."/>
            <person name="Stajich J.E."/>
            <person name="Bonito G."/>
        </authorList>
    </citation>
    <scope>NUCLEOTIDE SEQUENCE</scope>
    <source>
        <strain evidence="16">NRRL 28262</strain>
    </source>
</reference>
<keyword evidence="11 15" id="KW-0472">Membrane</keyword>
<dbReference type="GO" id="GO:0005789">
    <property type="term" value="C:endoplasmic reticulum membrane"/>
    <property type="evidence" value="ECO:0007669"/>
    <property type="project" value="UniProtKB-SubCell"/>
</dbReference>
<comment type="similarity">
    <text evidence="3">Belongs to the ERD2 family.</text>
</comment>
<feature type="compositionally biased region" description="Basic residues" evidence="14">
    <location>
        <begin position="16"/>
        <end position="31"/>
    </location>
</feature>
<feature type="region of interest" description="Disordered" evidence="14">
    <location>
        <begin position="1"/>
        <end position="31"/>
    </location>
</feature>
<evidence type="ECO:0000256" key="4">
    <source>
        <dbReference type="ARBA" id="ARBA00022448"/>
    </source>
</evidence>
<comment type="subcellular location">
    <subcellularLocation>
        <location evidence="1">Endoplasmic reticulum membrane</location>
        <topology evidence="1">Multi-pass membrane protein</topology>
    </subcellularLocation>
</comment>
<comment type="similarity">
    <text evidence="2">Belongs to the eukaryotic ribosomal protein eS26 family.</text>
</comment>
<comment type="caution">
    <text evidence="16">The sequence shown here is derived from an EMBL/GenBank/DDBJ whole genome shotgun (WGS) entry which is preliminary data.</text>
</comment>
<protein>
    <submittedName>
        <fullName evidence="16">Endoplasmic reticulum retention protein</fullName>
    </submittedName>
</protein>
<evidence type="ECO:0000256" key="5">
    <source>
        <dbReference type="ARBA" id="ARBA00022692"/>
    </source>
</evidence>
<sequence length="346" mass="39945">MVAQDGLSMHFESSTVKRRNHGRNKNGRGHVKPVRCSNCSRCVPKDKAIKRYTVRPMVELAAVRDITEALVYKEYTLPKFYIKIHYCISCAVHAHIVRVRSRVGRRSRAPPPRFRFKDGKKVAPAQAAKPLNSAMNPFRLVADLMHLASIFILLLKMQKTRSVAGISFKTQALYATVFLTRYTDLFTNFQSIYNTTMKVFFIATSLYIVYLMKFKFKATNDPRLDTFKVQYVLGGAAALSLVANYAFTVQEVLWTFSIYLEALAILPQLFMLTKTGEAEVITTHYLFALGTYRGLYLINWIYRYWTEYYVDWIVWIAGAVQTGLYCDFFYIYFTKVLKGAKFELPQ</sequence>
<proteinExistence type="inferred from homology"/>
<accession>A0AAD4DF00</accession>
<keyword evidence="17" id="KW-1185">Reference proteome</keyword>
<evidence type="ECO:0000256" key="10">
    <source>
        <dbReference type="ARBA" id="ARBA00022989"/>
    </source>
</evidence>
<keyword evidence="7" id="KW-0931">ER-Golgi transport</keyword>
<name>A0AAD4DF00_9FUNG</name>
<evidence type="ECO:0000256" key="9">
    <source>
        <dbReference type="ARBA" id="ARBA00022980"/>
    </source>
</evidence>
<dbReference type="FunFam" id="3.30.1740.20:FF:000001">
    <property type="entry name" value="40S ribosomal protein S26"/>
    <property type="match status" value="1"/>
</dbReference>
<dbReference type="Gene3D" id="3.30.1740.20">
    <property type="entry name" value="Ribosomal protein S26e"/>
    <property type="match status" value="1"/>
</dbReference>
<evidence type="ECO:0000256" key="12">
    <source>
        <dbReference type="ARBA" id="ARBA00023170"/>
    </source>
</evidence>
<dbReference type="GO" id="GO:0003735">
    <property type="term" value="F:structural constituent of ribosome"/>
    <property type="evidence" value="ECO:0007669"/>
    <property type="project" value="InterPro"/>
</dbReference>
<dbReference type="Pfam" id="PF00810">
    <property type="entry name" value="ER_lumen_recept"/>
    <property type="match status" value="1"/>
</dbReference>
<dbReference type="GO" id="GO:0016192">
    <property type="term" value="P:vesicle-mediated transport"/>
    <property type="evidence" value="ECO:0007669"/>
    <property type="project" value="UniProtKB-KW"/>
</dbReference>
<keyword evidence="6" id="KW-0256">Endoplasmic reticulum</keyword>
<dbReference type="GO" id="GO:0015031">
    <property type="term" value="P:protein transport"/>
    <property type="evidence" value="ECO:0007669"/>
    <property type="project" value="UniProtKB-KW"/>
</dbReference>
<evidence type="ECO:0000256" key="8">
    <source>
        <dbReference type="ARBA" id="ARBA00022927"/>
    </source>
</evidence>
<evidence type="ECO:0000256" key="11">
    <source>
        <dbReference type="ARBA" id="ARBA00023136"/>
    </source>
</evidence>
<dbReference type="Pfam" id="PF01283">
    <property type="entry name" value="Ribosomal_S26e"/>
    <property type="match status" value="1"/>
</dbReference>
<dbReference type="InterPro" id="IPR038551">
    <property type="entry name" value="Ribosomal_eS26_sf"/>
</dbReference>
<organism evidence="16 17">
    <name type="scientific">Linnemannia exigua</name>
    <dbReference type="NCBI Taxonomy" id="604196"/>
    <lineage>
        <taxon>Eukaryota</taxon>
        <taxon>Fungi</taxon>
        <taxon>Fungi incertae sedis</taxon>
        <taxon>Mucoromycota</taxon>
        <taxon>Mortierellomycotina</taxon>
        <taxon>Mortierellomycetes</taxon>
        <taxon>Mortierellales</taxon>
        <taxon>Mortierellaceae</taxon>
        <taxon>Linnemannia</taxon>
    </lineage>
</organism>